<dbReference type="SUPFAM" id="SSF63877">
    <property type="entry name" value="Methuselah ectodomain"/>
    <property type="match status" value="1"/>
</dbReference>
<feature type="domain" description="G-protein coupled receptors family 2 profile 2" evidence="12">
    <location>
        <begin position="200"/>
        <end position="468"/>
    </location>
</feature>
<proteinExistence type="inferred from homology"/>
<dbReference type="InterPro" id="IPR017981">
    <property type="entry name" value="GPCR_2-like_7TM"/>
</dbReference>
<feature type="chain" id="PRO_5035894663" evidence="11">
    <location>
        <begin position="20"/>
        <end position="514"/>
    </location>
</feature>
<keyword evidence="3 10" id="KW-0812">Transmembrane</keyword>
<evidence type="ECO:0000256" key="10">
    <source>
        <dbReference type="SAM" id="Phobius"/>
    </source>
</evidence>
<feature type="signal peptide" evidence="11">
    <location>
        <begin position="1"/>
        <end position="19"/>
    </location>
</feature>
<sequence>MGKLVNLIVFHAFLWCVKCGPCSRIESVDITGAARLDNGSVLSGGLEYSSEEWYEETKDGATMLLGCPCLKRTCVWKCCGDGEAFFGRSCNATDASEVNPFSPPVYKGTATLDVEAHDLFFYMHTAMGDVCEDRYLVDPGASNEQIYIQQNGSLFEVAPHGSQWHRGPRYCVDYAAAEAPRLVAAVCYPDEASADDGAVLYIAYAIGMLLSVPFLLATFLVYAFLPELRNLHGLCLMAYCGGLIVAYSLLAYLKLHTGEVGVAMGGCLAIAFVVYYAFQSSFFWLNVMCFDIWRTFSGYRGGGTSKRRELKRFLWYGSYAWGVPLALTAATAAAHFAPEVPSGFLRPHLGVRRCWFHDWSSELAYFFSPVLALVVANLALFAVTAHRIRSIKQETAILKGSESARSDKLKRDKQRYGLYLKLFMVMGVNWTVELVGFAVGGSNWYWALVDLSNVLLGPFIFVIFVWKSKVRNLIRKRYRSMRGVRASSAGPTDDTRVTSVSASEDVTLRLKDMR</sequence>
<reference evidence="13" key="1">
    <citation type="submission" date="2020-11" db="EMBL/GenBank/DDBJ databases">
        <authorList>
            <person name="Whiteford S."/>
        </authorList>
    </citation>
    <scope>NUCLEOTIDE SEQUENCE</scope>
</reference>
<evidence type="ECO:0000256" key="9">
    <source>
        <dbReference type="ARBA" id="ARBA00023224"/>
    </source>
</evidence>
<dbReference type="PANTHER" id="PTHR47154:SF2">
    <property type="entry name" value="G-PROTEIN COUPLED RECEPTOR MTH-RELATED"/>
    <property type="match status" value="1"/>
</dbReference>
<evidence type="ECO:0000256" key="3">
    <source>
        <dbReference type="ARBA" id="ARBA00022692"/>
    </source>
</evidence>
<keyword evidence="6" id="KW-0297">G-protein coupled receptor</keyword>
<dbReference type="EMBL" id="CAJHNJ030000007">
    <property type="protein sequence ID" value="CAG9102786.1"/>
    <property type="molecule type" value="Genomic_DNA"/>
</dbReference>
<accession>A0A8S4DQ00</accession>
<dbReference type="Pfam" id="PF00002">
    <property type="entry name" value="7tm_2"/>
    <property type="match status" value="1"/>
</dbReference>
<comment type="caution">
    <text evidence="13">The sequence shown here is derived from an EMBL/GenBank/DDBJ whole genome shotgun (WGS) entry which is preliminary data.</text>
</comment>
<dbReference type="PROSITE" id="PS50261">
    <property type="entry name" value="G_PROTEIN_RECEP_F2_4"/>
    <property type="match status" value="1"/>
</dbReference>
<dbReference type="InterPro" id="IPR000832">
    <property type="entry name" value="GPCR_2_secretin-like"/>
</dbReference>
<keyword evidence="14" id="KW-1185">Reference proteome</keyword>
<evidence type="ECO:0000256" key="2">
    <source>
        <dbReference type="ARBA" id="ARBA00008979"/>
    </source>
</evidence>
<evidence type="ECO:0000256" key="1">
    <source>
        <dbReference type="ARBA" id="ARBA00004127"/>
    </source>
</evidence>
<comment type="subcellular location">
    <subcellularLocation>
        <location evidence="1">Endomembrane system</location>
        <topology evidence="1">Multi-pass membrane protein</topology>
    </subcellularLocation>
</comment>
<protein>
    <submittedName>
        <fullName evidence="13">(diamondback moth) hypothetical protein</fullName>
    </submittedName>
</protein>
<feature type="transmembrane region" description="Helical" evidence="10">
    <location>
        <begin position="198"/>
        <end position="222"/>
    </location>
</feature>
<evidence type="ECO:0000259" key="12">
    <source>
        <dbReference type="PROSITE" id="PS50261"/>
    </source>
</evidence>
<dbReference type="PANTHER" id="PTHR47154">
    <property type="entry name" value="G-PROTEIN COUPLED RECEPTOR MTH-RELATED"/>
    <property type="match status" value="1"/>
</dbReference>
<dbReference type="InterPro" id="IPR051384">
    <property type="entry name" value="Mth_GPCR"/>
</dbReference>
<feature type="transmembrane region" description="Helical" evidence="10">
    <location>
        <begin position="363"/>
        <end position="383"/>
    </location>
</feature>
<dbReference type="CDD" id="cd15039">
    <property type="entry name" value="7tmB3_Methuselah-like"/>
    <property type="match status" value="1"/>
</dbReference>
<feature type="transmembrane region" description="Helical" evidence="10">
    <location>
        <begin position="444"/>
        <end position="466"/>
    </location>
</feature>
<evidence type="ECO:0000256" key="5">
    <source>
        <dbReference type="ARBA" id="ARBA00022989"/>
    </source>
</evidence>
<gene>
    <name evidence="13" type="ORF">PLXY2_LOCUS2809</name>
</gene>
<comment type="similarity">
    <text evidence="2">Belongs to the G-protein coupled receptor 2 family. Mth subfamily.</text>
</comment>
<dbReference type="InterPro" id="IPR010596">
    <property type="entry name" value="Methuselah_N_dom"/>
</dbReference>
<dbReference type="InterPro" id="IPR036272">
    <property type="entry name" value="Methuselah_N_sf"/>
</dbReference>
<dbReference type="AlphaFoldDB" id="A0A8S4DQ00"/>
<dbReference type="Proteomes" id="UP000653454">
    <property type="component" value="Unassembled WGS sequence"/>
</dbReference>
<keyword evidence="7 10" id="KW-0472">Membrane</keyword>
<evidence type="ECO:0000256" key="4">
    <source>
        <dbReference type="ARBA" id="ARBA00022729"/>
    </source>
</evidence>
<evidence type="ECO:0000256" key="11">
    <source>
        <dbReference type="SAM" id="SignalP"/>
    </source>
</evidence>
<evidence type="ECO:0000313" key="14">
    <source>
        <dbReference type="Proteomes" id="UP000653454"/>
    </source>
</evidence>
<dbReference type="GO" id="GO:0008528">
    <property type="term" value="F:G protein-coupled peptide receptor activity"/>
    <property type="evidence" value="ECO:0007669"/>
    <property type="project" value="TreeGrafter"/>
</dbReference>
<keyword evidence="8" id="KW-0675">Receptor</keyword>
<dbReference type="GO" id="GO:0012505">
    <property type="term" value="C:endomembrane system"/>
    <property type="evidence" value="ECO:0007669"/>
    <property type="project" value="UniProtKB-SubCell"/>
</dbReference>
<keyword evidence="5 10" id="KW-1133">Transmembrane helix</keyword>
<dbReference type="GO" id="GO:0007166">
    <property type="term" value="P:cell surface receptor signaling pathway"/>
    <property type="evidence" value="ECO:0007669"/>
    <property type="project" value="InterPro"/>
</dbReference>
<evidence type="ECO:0000256" key="8">
    <source>
        <dbReference type="ARBA" id="ARBA00023170"/>
    </source>
</evidence>
<dbReference type="SUPFAM" id="SSF81321">
    <property type="entry name" value="Family A G protein-coupled receptor-like"/>
    <property type="match status" value="1"/>
</dbReference>
<dbReference type="Gene3D" id="2.170.180.11">
    <property type="entry name" value="Methuselah ectodomain, domain 2"/>
    <property type="match status" value="1"/>
</dbReference>
<feature type="transmembrane region" description="Helical" evidence="10">
    <location>
        <begin position="418"/>
        <end position="438"/>
    </location>
</feature>
<evidence type="ECO:0000256" key="6">
    <source>
        <dbReference type="ARBA" id="ARBA00023040"/>
    </source>
</evidence>
<keyword evidence="4 11" id="KW-0732">Signal</keyword>
<evidence type="ECO:0000256" key="7">
    <source>
        <dbReference type="ARBA" id="ARBA00023136"/>
    </source>
</evidence>
<dbReference type="Pfam" id="PF06652">
    <property type="entry name" value="Methuselah_N"/>
    <property type="match status" value="1"/>
</dbReference>
<dbReference type="Gene3D" id="1.20.1070.10">
    <property type="entry name" value="Rhodopsin 7-helix transmembrane proteins"/>
    <property type="match status" value="1"/>
</dbReference>
<dbReference type="GO" id="GO:0005886">
    <property type="term" value="C:plasma membrane"/>
    <property type="evidence" value="ECO:0007669"/>
    <property type="project" value="TreeGrafter"/>
</dbReference>
<name>A0A8S4DQ00_PLUXY</name>
<feature type="transmembrane region" description="Helical" evidence="10">
    <location>
        <begin position="313"/>
        <end position="337"/>
    </location>
</feature>
<dbReference type="InterPro" id="IPR023311">
    <property type="entry name" value="Methusela_ecto_dom_2"/>
</dbReference>
<evidence type="ECO:0000313" key="13">
    <source>
        <dbReference type="EMBL" id="CAG9102786.1"/>
    </source>
</evidence>
<keyword evidence="9" id="KW-0807">Transducer</keyword>
<feature type="transmembrane region" description="Helical" evidence="10">
    <location>
        <begin position="234"/>
        <end position="254"/>
    </location>
</feature>
<organism evidence="13 14">
    <name type="scientific">Plutella xylostella</name>
    <name type="common">Diamondback moth</name>
    <name type="synonym">Plutella maculipennis</name>
    <dbReference type="NCBI Taxonomy" id="51655"/>
    <lineage>
        <taxon>Eukaryota</taxon>
        <taxon>Metazoa</taxon>
        <taxon>Ecdysozoa</taxon>
        <taxon>Arthropoda</taxon>
        <taxon>Hexapoda</taxon>
        <taxon>Insecta</taxon>
        <taxon>Pterygota</taxon>
        <taxon>Neoptera</taxon>
        <taxon>Endopterygota</taxon>
        <taxon>Lepidoptera</taxon>
        <taxon>Glossata</taxon>
        <taxon>Ditrysia</taxon>
        <taxon>Yponomeutoidea</taxon>
        <taxon>Plutellidae</taxon>
        <taxon>Plutella</taxon>
    </lineage>
</organism>